<dbReference type="OrthoDB" id="3250117at2759"/>
<evidence type="ECO:0000313" key="2">
    <source>
        <dbReference type="EMBL" id="ELU45111.1"/>
    </source>
</evidence>
<accession>L8X473</accession>
<proteinExistence type="predicted"/>
<name>L8X473_THACA</name>
<evidence type="ECO:0000256" key="1">
    <source>
        <dbReference type="SAM" id="MobiDB-lite"/>
    </source>
</evidence>
<gene>
    <name evidence="2" type="ORF">AG1IA_00855</name>
</gene>
<evidence type="ECO:0000313" key="3">
    <source>
        <dbReference type="Proteomes" id="UP000011668"/>
    </source>
</evidence>
<organism evidence="2 3">
    <name type="scientific">Thanatephorus cucumeris (strain AG1-IA)</name>
    <name type="common">Rice sheath blight fungus</name>
    <name type="synonym">Rhizoctonia solani</name>
    <dbReference type="NCBI Taxonomy" id="983506"/>
    <lineage>
        <taxon>Eukaryota</taxon>
        <taxon>Fungi</taxon>
        <taxon>Dikarya</taxon>
        <taxon>Basidiomycota</taxon>
        <taxon>Agaricomycotina</taxon>
        <taxon>Agaricomycetes</taxon>
        <taxon>Cantharellales</taxon>
        <taxon>Ceratobasidiaceae</taxon>
        <taxon>Rhizoctonia</taxon>
        <taxon>Rhizoctonia solani AG-1</taxon>
    </lineage>
</organism>
<sequence>MTQRHDSNNYIIHSNPPELNSPELNPELDIFASTSLKNSKDKDTLVSRLRGIGCMCDPTRQLTRQVARSLGVNPPFVQETNDFFIENIATTTERDTNYVHQGWSIDATSTISPWALSRTITQNGPNNSGAWITRRTVIKRLSVQVSLTDLVSTSEFQDEIEVALSQPTVFQQFRGVYRTFHGWSVKSTQFWVHAVDDEIHLPGVMWYHWYGVSNLGTR</sequence>
<dbReference type="EMBL" id="AFRT01000185">
    <property type="protein sequence ID" value="ELU45111.1"/>
    <property type="molecule type" value="Genomic_DNA"/>
</dbReference>
<protein>
    <submittedName>
        <fullName evidence="2">Uncharacterized protein</fullName>
    </submittedName>
</protein>
<dbReference type="Proteomes" id="UP000011668">
    <property type="component" value="Unassembled WGS sequence"/>
</dbReference>
<comment type="caution">
    <text evidence="2">The sequence shown here is derived from an EMBL/GenBank/DDBJ whole genome shotgun (WGS) entry which is preliminary data.</text>
</comment>
<dbReference type="HOGENOM" id="CLU_1267651_0_0_1"/>
<reference evidence="2 3" key="1">
    <citation type="journal article" date="2013" name="Nat. Commun.">
        <title>The evolution and pathogenic mechanisms of the rice sheath blight pathogen.</title>
        <authorList>
            <person name="Zheng A."/>
            <person name="Lin R."/>
            <person name="Xu L."/>
            <person name="Qin P."/>
            <person name="Tang C."/>
            <person name="Ai P."/>
            <person name="Zhang D."/>
            <person name="Liu Y."/>
            <person name="Sun Z."/>
            <person name="Feng H."/>
            <person name="Wang Y."/>
            <person name="Chen Y."/>
            <person name="Liang X."/>
            <person name="Fu R."/>
            <person name="Li Q."/>
            <person name="Zhang J."/>
            <person name="Yu X."/>
            <person name="Xie Z."/>
            <person name="Ding L."/>
            <person name="Guan P."/>
            <person name="Tang J."/>
            <person name="Liang Y."/>
            <person name="Wang S."/>
            <person name="Deng Q."/>
            <person name="Li S."/>
            <person name="Zhu J."/>
            <person name="Wang L."/>
            <person name="Liu H."/>
            <person name="Li P."/>
        </authorList>
    </citation>
    <scope>NUCLEOTIDE SEQUENCE [LARGE SCALE GENOMIC DNA]</scope>
    <source>
        <strain evidence="3">AG-1 IA</strain>
    </source>
</reference>
<feature type="region of interest" description="Disordered" evidence="1">
    <location>
        <begin position="1"/>
        <end position="23"/>
    </location>
</feature>
<feature type="compositionally biased region" description="Low complexity" evidence="1">
    <location>
        <begin position="14"/>
        <end position="23"/>
    </location>
</feature>
<dbReference type="AlphaFoldDB" id="L8X473"/>
<keyword evidence="3" id="KW-1185">Reference proteome</keyword>